<dbReference type="GO" id="GO:0005634">
    <property type="term" value="C:nucleus"/>
    <property type="evidence" value="ECO:0007669"/>
    <property type="project" value="UniProtKB-SubCell"/>
</dbReference>
<comment type="caution">
    <text evidence="7">The sequence shown here is derived from an EMBL/GenBank/DDBJ whole genome shotgun (WGS) entry which is preliminary data.</text>
</comment>
<evidence type="ECO:0000256" key="3">
    <source>
        <dbReference type="ARBA" id="ARBA00022737"/>
    </source>
</evidence>
<name>A0ABD6EDQ1_9BILA</name>
<feature type="compositionally biased region" description="Polar residues" evidence="6">
    <location>
        <begin position="386"/>
        <end position="409"/>
    </location>
</feature>
<feature type="compositionally biased region" description="Polar residues" evidence="6">
    <location>
        <begin position="607"/>
        <end position="632"/>
    </location>
</feature>
<feature type="repeat" description="WD" evidence="5">
    <location>
        <begin position="15"/>
        <end position="36"/>
    </location>
</feature>
<organism evidence="7 8">
    <name type="scientific">Gnathostoma spinigerum</name>
    <dbReference type="NCBI Taxonomy" id="75299"/>
    <lineage>
        <taxon>Eukaryota</taxon>
        <taxon>Metazoa</taxon>
        <taxon>Ecdysozoa</taxon>
        <taxon>Nematoda</taxon>
        <taxon>Chromadorea</taxon>
        <taxon>Rhabditida</taxon>
        <taxon>Spirurina</taxon>
        <taxon>Gnathostomatomorpha</taxon>
        <taxon>Gnathostomatoidea</taxon>
        <taxon>Gnathostomatidae</taxon>
        <taxon>Gnathostoma</taxon>
    </lineage>
</organism>
<keyword evidence="2 5" id="KW-0853">WD repeat</keyword>
<protein>
    <submittedName>
        <fullName evidence="7">Uncharacterized protein</fullName>
    </submittedName>
</protein>
<dbReference type="InterPro" id="IPR001680">
    <property type="entry name" value="WD40_rpt"/>
</dbReference>
<reference evidence="7 8" key="1">
    <citation type="submission" date="2024-08" db="EMBL/GenBank/DDBJ databases">
        <title>Gnathostoma spinigerum genome.</title>
        <authorList>
            <person name="Gonzalez-Bertolin B."/>
            <person name="Monzon S."/>
            <person name="Zaballos A."/>
            <person name="Jimenez P."/>
            <person name="Dekumyoy P."/>
            <person name="Varona S."/>
            <person name="Cuesta I."/>
            <person name="Sumanam S."/>
            <person name="Adisakwattana P."/>
            <person name="Gasser R.B."/>
            <person name="Hernandez-Gonzalez A."/>
            <person name="Young N.D."/>
            <person name="Perteguer M.J."/>
        </authorList>
    </citation>
    <scope>NUCLEOTIDE SEQUENCE [LARGE SCALE GENOMIC DNA]</scope>
    <source>
        <strain evidence="7">AL3</strain>
        <tissue evidence="7">Liver</tissue>
    </source>
</reference>
<feature type="compositionally biased region" description="Polar residues" evidence="6">
    <location>
        <begin position="262"/>
        <end position="282"/>
    </location>
</feature>
<gene>
    <name evidence="7" type="ORF">AB6A40_004787</name>
</gene>
<feature type="repeat" description="WD" evidence="5">
    <location>
        <begin position="90"/>
        <end position="131"/>
    </location>
</feature>
<dbReference type="InterPro" id="IPR045245">
    <property type="entry name" value="Pfs2-like"/>
</dbReference>
<dbReference type="Proteomes" id="UP001608902">
    <property type="component" value="Unassembled WGS sequence"/>
</dbReference>
<proteinExistence type="predicted"/>
<feature type="repeat" description="WD" evidence="5">
    <location>
        <begin position="176"/>
        <end position="207"/>
    </location>
</feature>
<feature type="compositionally biased region" description="Polar residues" evidence="6">
    <location>
        <begin position="501"/>
        <end position="512"/>
    </location>
</feature>
<dbReference type="FunFam" id="2.130.10.10:FF:000237">
    <property type="entry name" value="Flowering time control protein FY"/>
    <property type="match status" value="1"/>
</dbReference>
<keyword evidence="8" id="KW-1185">Reference proteome</keyword>
<dbReference type="InterPro" id="IPR036322">
    <property type="entry name" value="WD40_repeat_dom_sf"/>
</dbReference>
<keyword evidence="3" id="KW-0677">Repeat</keyword>
<evidence type="ECO:0000256" key="6">
    <source>
        <dbReference type="SAM" id="MobiDB-lite"/>
    </source>
</evidence>
<evidence type="ECO:0000313" key="8">
    <source>
        <dbReference type="Proteomes" id="UP001608902"/>
    </source>
</evidence>
<dbReference type="PANTHER" id="PTHR22836">
    <property type="entry name" value="WD40 REPEAT PROTEIN"/>
    <property type="match status" value="1"/>
</dbReference>
<dbReference type="CDD" id="cd00200">
    <property type="entry name" value="WD40"/>
    <property type="match status" value="1"/>
</dbReference>
<dbReference type="InterPro" id="IPR015943">
    <property type="entry name" value="WD40/YVTN_repeat-like_dom_sf"/>
</dbReference>
<dbReference type="PROSITE" id="PS50294">
    <property type="entry name" value="WD_REPEATS_REGION"/>
    <property type="match status" value="3"/>
</dbReference>
<sequence>MPMKLILFHRLMRKSFAPTDLKLVTGSDDGTARIWDFARCTEERVLRGHGSDVRSVDWHPQKGLIVTGSRDSQQPVKLWDPKSGQCLATIHDHKNSVMAVQWNKNGNWLLSGSRDHLIKMYDIRMMREMHTYRGHKKEVTAIAWHPIHESLFVSGGGDGSLAYWLVNSEKELGFLEHAHDQTVWTLEWHPLGHILASGSNDNNTKFWARNRPGDTQEDIFGLASFSSNPISQLEKELKAEGDEKPSNTSVIPGMGLDDDMYQQIQQNRESHPPSNATSSNSGHLGGPLLFPEDPNTRQQGANIGAKRTLIKQPPPKKAQRQFERMWNVAKPAGGDDYEEDTSVEENTFKRSKTSLLGPPPPSMLSSKTDSPRSFSPIPKVNPPPTSSGLERSQSGTITDVQNTTGTSQPWVPPPVRSQRALPQSPQHGIRPSGVTEEEPTQAPLRIPSFSNQPNNGPLLWPPPISSSSTNTDIDYRVAPPVLRTNDKPPQLSSGGDVDLRNQGSSSQLSQSWRPGPALLPDNRGGDSDEISASSSESVRIHDPRMRCSDVISHNKPQDLSEVGHVGGGQPMRDPRRRPPLQSHPLSRMYGEGAYPIPYDEPPVGSSRLWSSNASGSGGNEDSTFAMSPSRMNTDGPLMGGGHRYTGPYNDHDDRAQKSFAKYGGGGPMRRGGSNMDYMERGRGRGRGRRGAY</sequence>
<evidence type="ECO:0000313" key="7">
    <source>
        <dbReference type="EMBL" id="MFH4978078.1"/>
    </source>
</evidence>
<feature type="region of interest" description="Disordered" evidence="6">
    <location>
        <begin position="553"/>
        <end position="692"/>
    </location>
</feature>
<comment type="subcellular location">
    <subcellularLocation>
        <location evidence="1">Nucleus</location>
    </subcellularLocation>
</comment>
<dbReference type="PRINTS" id="PR00320">
    <property type="entry name" value="GPROTEINBRPT"/>
</dbReference>
<accession>A0ABD6EDQ1</accession>
<dbReference type="EMBL" id="JBGFUD010002843">
    <property type="protein sequence ID" value="MFH4978078.1"/>
    <property type="molecule type" value="Genomic_DNA"/>
</dbReference>
<feature type="repeat" description="WD" evidence="5">
    <location>
        <begin position="46"/>
        <end position="72"/>
    </location>
</feature>
<evidence type="ECO:0000256" key="4">
    <source>
        <dbReference type="ARBA" id="ARBA00023242"/>
    </source>
</evidence>
<feature type="region of interest" description="Disordered" evidence="6">
    <location>
        <begin position="235"/>
        <end position="299"/>
    </location>
</feature>
<evidence type="ECO:0000256" key="2">
    <source>
        <dbReference type="ARBA" id="ARBA00022574"/>
    </source>
</evidence>
<feature type="compositionally biased region" description="Basic and acidic residues" evidence="6">
    <location>
        <begin position="235"/>
        <end position="245"/>
    </location>
</feature>
<feature type="compositionally biased region" description="Basic residues" evidence="6">
    <location>
        <begin position="683"/>
        <end position="692"/>
    </location>
</feature>
<dbReference type="AlphaFoldDB" id="A0ABD6EDQ1"/>
<dbReference type="Gene3D" id="2.130.10.10">
    <property type="entry name" value="YVTN repeat-like/Quinoprotein amine dehydrogenase"/>
    <property type="match status" value="2"/>
</dbReference>
<dbReference type="Pfam" id="PF00400">
    <property type="entry name" value="WD40"/>
    <property type="match status" value="5"/>
</dbReference>
<dbReference type="PROSITE" id="PS50082">
    <property type="entry name" value="WD_REPEATS_2"/>
    <property type="match status" value="5"/>
</dbReference>
<keyword evidence="4" id="KW-0539">Nucleus</keyword>
<dbReference type="SMART" id="SM00320">
    <property type="entry name" value="WD40"/>
    <property type="match status" value="5"/>
</dbReference>
<feature type="repeat" description="WD" evidence="5">
    <location>
        <begin position="132"/>
        <end position="174"/>
    </location>
</feature>
<dbReference type="SUPFAM" id="SSF50978">
    <property type="entry name" value="WD40 repeat-like"/>
    <property type="match status" value="1"/>
</dbReference>
<evidence type="ECO:0000256" key="5">
    <source>
        <dbReference type="PROSITE-ProRule" id="PRU00221"/>
    </source>
</evidence>
<evidence type="ECO:0000256" key="1">
    <source>
        <dbReference type="ARBA" id="ARBA00004123"/>
    </source>
</evidence>
<dbReference type="PANTHER" id="PTHR22836:SF0">
    <property type="entry name" value="PRE-MRNA 3' END PROCESSING PROTEIN WDR33"/>
    <property type="match status" value="1"/>
</dbReference>
<feature type="region of interest" description="Disordered" evidence="6">
    <location>
        <begin position="329"/>
        <end position="540"/>
    </location>
</feature>
<dbReference type="InterPro" id="IPR020472">
    <property type="entry name" value="WD40_PAC1"/>
</dbReference>